<dbReference type="InterPro" id="IPR003423">
    <property type="entry name" value="OMP_efflux"/>
</dbReference>
<comment type="caution">
    <text evidence="8">The sequence shown here is derived from an EMBL/GenBank/DDBJ whole genome shotgun (WGS) entry which is preliminary data.</text>
</comment>
<evidence type="ECO:0000256" key="3">
    <source>
        <dbReference type="ARBA" id="ARBA00022448"/>
    </source>
</evidence>
<comment type="subcellular location">
    <subcellularLocation>
        <location evidence="1">Cell outer membrane</location>
    </subcellularLocation>
</comment>
<evidence type="ECO:0000256" key="5">
    <source>
        <dbReference type="ARBA" id="ARBA00022692"/>
    </source>
</evidence>
<protein>
    <recommendedName>
        <fullName evidence="10">Transporter</fullName>
    </recommendedName>
</protein>
<gene>
    <name evidence="8" type="ORF">AMJ52_08735</name>
</gene>
<name>A0A0S7YB07_UNCT6</name>
<keyword evidence="6" id="KW-0472">Membrane</keyword>
<dbReference type="Gene3D" id="1.20.1600.10">
    <property type="entry name" value="Outer membrane efflux proteins (OEP)"/>
    <property type="match status" value="1"/>
</dbReference>
<evidence type="ECO:0000256" key="4">
    <source>
        <dbReference type="ARBA" id="ARBA00022452"/>
    </source>
</evidence>
<reference evidence="8 9" key="1">
    <citation type="journal article" date="2015" name="Microbiome">
        <title>Genomic resolution of linkages in carbon, nitrogen, and sulfur cycling among widespread estuary sediment bacteria.</title>
        <authorList>
            <person name="Baker B.J."/>
            <person name="Lazar C.S."/>
            <person name="Teske A.P."/>
            <person name="Dick G.J."/>
        </authorList>
    </citation>
    <scope>NUCLEOTIDE SEQUENCE [LARGE SCALE GENOMIC DNA]</scope>
    <source>
        <strain evidence="8">DG_78</strain>
    </source>
</reference>
<comment type="similarity">
    <text evidence="2">Belongs to the outer membrane factor (OMF) (TC 1.B.17) family.</text>
</comment>
<keyword evidence="7" id="KW-0998">Cell outer membrane</keyword>
<evidence type="ECO:0000256" key="7">
    <source>
        <dbReference type="ARBA" id="ARBA00023237"/>
    </source>
</evidence>
<dbReference type="SUPFAM" id="SSF56954">
    <property type="entry name" value="Outer membrane efflux proteins (OEP)"/>
    <property type="match status" value="1"/>
</dbReference>
<dbReference type="GO" id="GO:0015288">
    <property type="term" value="F:porin activity"/>
    <property type="evidence" value="ECO:0007669"/>
    <property type="project" value="TreeGrafter"/>
</dbReference>
<dbReference type="AlphaFoldDB" id="A0A0S7YB07"/>
<evidence type="ECO:0000256" key="1">
    <source>
        <dbReference type="ARBA" id="ARBA00004442"/>
    </source>
</evidence>
<evidence type="ECO:0000313" key="8">
    <source>
        <dbReference type="EMBL" id="KPJ71276.1"/>
    </source>
</evidence>
<keyword evidence="4" id="KW-1134">Transmembrane beta strand</keyword>
<dbReference type="PANTHER" id="PTHR30026">
    <property type="entry name" value="OUTER MEMBRANE PROTEIN TOLC"/>
    <property type="match status" value="1"/>
</dbReference>
<dbReference type="GO" id="GO:1990281">
    <property type="term" value="C:efflux pump complex"/>
    <property type="evidence" value="ECO:0007669"/>
    <property type="project" value="TreeGrafter"/>
</dbReference>
<dbReference type="GO" id="GO:0009279">
    <property type="term" value="C:cell outer membrane"/>
    <property type="evidence" value="ECO:0007669"/>
    <property type="project" value="UniProtKB-SubCell"/>
</dbReference>
<keyword evidence="3" id="KW-0813">Transport</keyword>
<dbReference type="EMBL" id="LJNI01000130">
    <property type="protein sequence ID" value="KPJ71276.1"/>
    <property type="molecule type" value="Genomic_DNA"/>
</dbReference>
<sequence>MFLALIILISISPVDTVQFTLDEAVDYALVHNPDIEQLTLEFQKSEVGVGEALSAFYPQITASGAYVYMDNVPVLEFEGMPVPFGQAENYSVSISLQQVLFSWGKIYNAYRMSDFGEKIAELTLARKRQEIRYAVTDAFYGMLVLRETVSLLTESMTQLERHAEAVEIRYKAGLVSHFDLLRAQVQVANLKPQVIETENGLRLAEEGFKMLLGLPLAVEFTISGELEMTDEVFVLDTLTAVALEQRIELKNLKHAEAIAKLNQTIVRRTNLPTIVGGASYDYTKPYGVFEDEWGSSLTFTIGFEWPLFTGFNTLAQSKKASLELREARLAFENLEKAVRLEVKQAYLRYVAAREATVTAQDNVSQAEKAFEIMETRYKNGLATNLEYLDAQLALMQAKTNYLSALKNHYTSKAEIYKAIGKEE</sequence>
<dbReference type="InterPro" id="IPR051906">
    <property type="entry name" value="TolC-like"/>
</dbReference>
<keyword evidence="5" id="KW-0812">Transmembrane</keyword>
<dbReference type="Proteomes" id="UP000051012">
    <property type="component" value="Unassembled WGS sequence"/>
</dbReference>
<dbReference type="PANTHER" id="PTHR30026:SF20">
    <property type="entry name" value="OUTER MEMBRANE PROTEIN TOLC"/>
    <property type="match status" value="1"/>
</dbReference>
<evidence type="ECO:0008006" key="10">
    <source>
        <dbReference type="Google" id="ProtNLM"/>
    </source>
</evidence>
<organism evidence="8 9">
    <name type="scientific">candidate division TA06 bacterium DG_78</name>
    <dbReference type="NCBI Taxonomy" id="1703772"/>
    <lineage>
        <taxon>Bacteria</taxon>
        <taxon>Bacteria division TA06</taxon>
    </lineage>
</organism>
<accession>A0A0S7YB07</accession>
<evidence type="ECO:0000313" key="9">
    <source>
        <dbReference type="Proteomes" id="UP000051012"/>
    </source>
</evidence>
<evidence type="ECO:0000256" key="2">
    <source>
        <dbReference type="ARBA" id="ARBA00007613"/>
    </source>
</evidence>
<proteinExistence type="inferred from homology"/>
<dbReference type="Pfam" id="PF02321">
    <property type="entry name" value="OEP"/>
    <property type="match status" value="2"/>
</dbReference>
<dbReference type="GO" id="GO:0015562">
    <property type="term" value="F:efflux transmembrane transporter activity"/>
    <property type="evidence" value="ECO:0007669"/>
    <property type="project" value="InterPro"/>
</dbReference>
<evidence type="ECO:0000256" key="6">
    <source>
        <dbReference type="ARBA" id="ARBA00023136"/>
    </source>
</evidence>